<dbReference type="Proteomes" id="UP000032726">
    <property type="component" value="Chromosome"/>
</dbReference>
<keyword evidence="1" id="KW-1133">Transmembrane helix</keyword>
<dbReference type="HOGENOM" id="CLU_163230_0_0_10"/>
<dbReference type="RefSeq" id="WP_045800872.1">
    <property type="nucleotide sequence ID" value="NZ_CP011071.1"/>
</dbReference>
<name>A0A0D5YP31_9FLAO</name>
<dbReference type="OrthoDB" id="1099888at2"/>
<accession>A0A0D5YP31</accession>
<dbReference type="KEGG" id="mlt:VC82_378"/>
<organism evidence="2 3">
    <name type="scientific">Flagellimonas lutaonensis</name>
    <dbReference type="NCBI Taxonomy" id="516051"/>
    <lineage>
        <taxon>Bacteria</taxon>
        <taxon>Pseudomonadati</taxon>
        <taxon>Bacteroidota</taxon>
        <taxon>Flavobacteriia</taxon>
        <taxon>Flavobacteriales</taxon>
        <taxon>Flavobacteriaceae</taxon>
        <taxon>Flagellimonas</taxon>
    </lineage>
</organism>
<evidence type="ECO:0000256" key="1">
    <source>
        <dbReference type="SAM" id="Phobius"/>
    </source>
</evidence>
<dbReference type="NCBIfam" id="NF040945">
    <property type="entry name" value="CCC_membrane"/>
    <property type="match status" value="1"/>
</dbReference>
<gene>
    <name evidence="2" type="ORF">VC82_378</name>
</gene>
<proteinExistence type="predicted"/>
<dbReference type="InterPro" id="IPR011655">
    <property type="entry name" value="MpPF26"/>
</dbReference>
<protein>
    <submittedName>
        <fullName evidence="2">Membrane protein</fullName>
    </submittedName>
</protein>
<keyword evidence="1" id="KW-0812">Transmembrane</keyword>
<evidence type="ECO:0000313" key="2">
    <source>
        <dbReference type="EMBL" id="AKA34060.1"/>
    </source>
</evidence>
<dbReference type="STRING" id="516051.VC82_378"/>
<keyword evidence="1" id="KW-0472">Membrane</keyword>
<feature type="transmembrane region" description="Helical" evidence="1">
    <location>
        <begin position="65"/>
        <end position="86"/>
    </location>
</feature>
<dbReference type="AlphaFoldDB" id="A0A0D5YP31"/>
<feature type="transmembrane region" description="Helical" evidence="1">
    <location>
        <begin position="12"/>
        <end position="41"/>
    </location>
</feature>
<sequence>MEQKKLPNGVLSIVLGILGFICCCTGVLGAISSGIGFYLALQSEKMYKADPEAYDNYGQIKTGKIISLIALILSVLMIVRWAYMIYNAGGIAEFWEEFSAAYEETMQQYEQ</sequence>
<keyword evidence="3" id="KW-1185">Reference proteome</keyword>
<dbReference type="Pfam" id="PF07666">
    <property type="entry name" value="MpPF26"/>
    <property type="match status" value="1"/>
</dbReference>
<dbReference type="EMBL" id="CP011071">
    <property type="protein sequence ID" value="AKA34060.1"/>
    <property type="molecule type" value="Genomic_DNA"/>
</dbReference>
<evidence type="ECO:0000313" key="3">
    <source>
        <dbReference type="Proteomes" id="UP000032726"/>
    </source>
</evidence>
<reference evidence="2 3" key="1">
    <citation type="submission" date="2015-03" db="EMBL/GenBank/DDBJ databases">
        <title>Complete genome sequence of Muricauda lutaonensis CC-HSB-11T, isolated from a coastal hot spring.</title>
        <authorList>
            <person name="Kim K.M."/>
        </authorList>
    </citation>
    <scope>NUCLEOTIDE SEQUENCE [LARGE SCALE GENOMIC DNA]</scope>
    <source>
        <strain evidence="2 3">CC-HSB-11</strain>
    </source>
</reference>